<dbReference type="Proteomes" id="UP001302745">
    <property type="component" value="Unassembled WGS sequence"/>
</dbReference>
<dbReference type="PANTHER" id="PTHR28092:SF1">
    <property type="entry name" value="FACTOR-INDUCED GENE 1 PROTEIN"/>
    <property type="match status" value="1"/>
</dbReference>
<comment type="caution">
    <text evidence="3">The sequence shown here is derived from an EMBL/GenBank/DDBJ whole genome shotgun (WGS) entry which is preliminary data.</text>
</comment>
<feature type="non-terminal residue" evidence="3">
    <location>
        <position position="1"/>
    </location>
</feature>
<evidence type="ECO:0000256" key="2">
    <source>
        <dbReference type="SAM" id="SignalP"/>
    </source>
</evidence>
<reference evidence="3" key="2">
    <citation type="submission" date="2023-05" db="EMBL/GenBank/DDBJ databases">
        <authorList>
            <consortium name="Lawrence Berkeley National Laboratory"/>
            <person name="Steindorff A."/>
            <person name="Hensen N."/>
            <person name="Bonometti L."/>
            <person name="Westerberg I."/>
            <person name="Brannstrom I.O."/>
            <person name="Guillou S."/>
            <person name="Cros-Aarteil S."/>
            <person name="Calhoun S."/>
            <person name="Haridas S."/>
            <person name="Kuo A."/>
            <person name="Mondo S."/>
            <person name="Pangilinan J."/>
            <person name="Riley R."/>
            <person name="Labutti K."/>
            <person name="Andreopoulos B."/>
            <person name="Lipzen A."/>
            <person name="Chen C."/>
            <person name="Yanf M."/>
            <person name="Daum C."/>
            <person name="Ng V."/>
            <person name="Clum A."/>
            <person name="Ohm R."/>
            <person name="Martin F."/>
            <person name="Silar P."/>
            <person name="Natvig D."/>
            <person name="Lalanne C."/>
            <person name="Gautier V."/>
            <person name="Ament-Velasquez S.L."/>
            <person name="Kruys A."/>
            <person name="Hutchinson M.I."/>
            <person name="Powell A.J."/>
            <person name="Barry K."/>
            <person name="Miller A.N."/>
            <person name="Grigoriev I.V."/>
            <person name="Debuchy R."/>
            <person name="Gladieux P."/>
            <person name="Thoren M.H."/>
            <person name="Johannesson H."/>
        </authorList>
    </citation>
    <scope>NUCLEOTIDE SEQUENCE</scope>
    <source>
        <strain evidence="3">CBS 538.74</strain>
    </source>
</reference>
<keyword evidence="1" id="KW-0472">Membrane</keyword>
<organism evidence="3 4">
    <name type="scientific">Chaetomidium leptoderma</name>
    <dbReference type="NCBI Taxonomy" id="669021"/>
    <lineage>
        <taxon>Eukaryota</taxon>
        <taxon>Fungi</taxon>
        <taxon>Dikarya</taxon>
        <taxon>Ascomycota</taxon>
        <taxon>Pezizomycotina</taxon>
        <taxon>Sordariomycetes</taxon>
        <taxon>Sordariomycetidae</taxon>
        <taxon>Sordariales</taxon>
        <taxon>Chaetomiaceae</taxon>
        <taxon>Chaetomidium</taxon>
    </lineage>
</organism>
<dbReference type="GO" id="GO:0000747">
    <property type="term" value="P:conjugation with cellular fusion"/>
    <property type="evidence" value="ECO:0007669"/>
    <property type="project" value="TreeGrafter"/>
</dbReference>
<dbReference type="PANTHER" id="PTHR28092">
    <property type="entry name" value="FACTOR-INDUCED GENE 1 PROTEIN"/>
    <property type="match status" value="1"/>
</dbReference>
<reference evidence="3" key="1">
    <citation type="journal article" date="2023" name="Mol. Phylogenet. Evol.">
        <title>Genome-scale phylogeny and comparative genomics of the fungal order Sordariales.</title>
        <authorList>
            <person name="Hensen N."/>
            <person name="Bonometti L."/>
            <person name="Westerberg I."/>
            <person name="Brannstrom I.O."/>
            <person name="Guillou S."/>
            <person name="Cros-Aarteil S."/>
            <person name="Calhoun S."/>
            <person name="Haridas S."/>
            <person name="Kuo A."/>
            <person name="Mondo S."/>
            <person name="Pangilinan J."/>
            <person name="Riley R."/>
            <person name="LaButti K."/>
            <person name="Andreopoulos B."/>
            <person name="Lipzen A."/>
            <person name="Chen C."/>
            <person name="Yan M."/>
            <person name="Daum C."/>
            <person name="Ng V."/>
            <person name="Clum A."/>
            <person name="Steindorff A."/>
            <person name="Ohm R.A."/>
            <person name="Martin F."/>
            <person name="Silar P."/>
            <person name="Natvig D.O."/>
            <person name="Lalanne C."/>
            <person name="Gautier V."/>
            <person name="Ament-Velasquez S.L."/>
            <person name="Kruys A."/>
            <person name="Hutchinson M.I."/>
            <person name="Powell A.J."/>
            <person name="Barry K."/>
            <person name="Miller A.N."/>
            <person name="Grigoriev I.V."/>
            <person name="Debuchy R."/>
            <person name="Gladieux P."/>
            <person name="Hiltunen Thoren M."/>
            <person name="Johannesson H."/>
        </authorList>
    </citation>
    <scope>NUCLEOTIDE SEQUENCE</scope>
    <source>
        <strain evidence="3">CBS 538.74</strain>
    </source>
</reference>
<feature type="transmembrane region" description="Helical" evidence="1">
    <location>
        <begin position="218"/>
        <end position="247"/>
    </location>
</feature>
<dbReference type="GO" id="GO:0043332">
    <property type="term" value="C:mating projection tip"/>
    <property type="evidence" value="ECO:0007669"/>
    <property type="project" value="TreeGrafter"/>
</dbReference>
<dbReference type="EMBL" id="MU856922">
    <property type="protein sequence ID" value="KAK4154067.1"/>
    <property type="molecule type" value="Genomic_DNA"/>
</dbReference>
<feature type="chain" id="PRO_5042926743" evidence="2">
    <location>
        <begin position="23"/>
        <end position="258"/>
    </location>
</feature>
<evidence type="ECO:0000313" key="4">
    <source>
        <dbReference type="Proteomes" id="UP001302745"/>
    </source>
</evidence>
<proteinExistence type="predicted"/>
<dbReference type="GO" id="GO:0016020">
    <property type="term" value="C:membrane"/>
    <property type="evidence" value="ECO:0007669"/>
    <property type="project" value="InterPro"/>
</dbReference>
<evidence type="ECO:0000256" key="1">
    <source>
        <dbReference type="SAM" id="Phobius"/>
    </source>
</evidence>
<name>A0AAN6VM21_9PEZI</name>
<feature type="signal peptide" evidence="2">
    <location>
        <begin position="1"/>
        <end position="22"/>
    </location>
</feature>
<keyword evidence="1" id="KW-0812">Transmembrane</keyword>
<feature type="transmembrane region" description="Helical" evidence="1">
    <location>
        <begin position="136"/>
        <end position="159"/>
    </location>
</feature>
<evidence type="ECO:0000313" key="3">
    <source>
        <dbReference type="EMBL" id="KAK4154067.1"/>
    </source>
</evidence>
<sequence>FMGYHHILMGLIIISTITVCKSSPVNTHFAKDSVLLAGCSSPHSMSSIYVLSLSYQKTSQTVLHGTLATDISNPISTALKSSTGIEVRAGYFNLCVRRGHGGEWECSRDALALQTRFLDSDPLSLVSVASAFRDDIVFPGFLMIQIVLHSIACIALTAFPRWHDEVPKGDPHPSRSFARAAQFASGAAALFGLLLALWQHTAAVAAGFIMSTASYSYVTWHVGTAALILGWTSYFLLVLVFVIILLLRYVQGSEDTDE</sequence>
<keyword evidence="1" id="KW-1133">Transmembrane helix</keyword>
<keyword evidence="2" id="KW-0732">Signal</keyword>
<dbReference type="AlphaFoldDB" id="A0AAN6VM21"/>
<accession>A0AAN6VM21</accession>
<dbReference type="Pfam" id="PF12351">
    <property type="entry name" value="Fig1"/>
    <property type="match status" value="1"/>
</dbReference>
<gene>
    <name evidence="3" type="ORF">C8A00DRAFT_14767</name>
</gene>
<protein>
    <submittedName>
        <fullName evidence="3">Ca2+ regulator and membrane fusion protein Fig1-domain-containing protein</fullName>
    </submittedName>
</protein>
<keyword evidence="4" id="KW-1185">Reference proteome</keyword>
<dbReference type="InterPro" id="IPR033481">
    <property type="entry name" value="Dni1/Fig1"/>
</dbReference>